<dbReference type="InterPro" id="IPR036942">
    <property type="entry name" value="Beta-barrel_TonB_sf"/>
</dbReference>
<dbReference type="NCBIfam" id="TIGR04057">
    <property type="entry name" value="SusC_RagA_signa"/>
    <property type="match status" value="1"/>
</dbReference>
<evidence type="ECO:0000256" key="7">
    <source>
        <dbReference type="ARBA" id="ARBA00023237"/>
    </source>
</evidence>
<protein>
    <submittedName>
        <fullName evidence="13">TonB-dependent receptor</fullName>
    </submittedName>
</protein>
<keyword evidence="7 8" id="KW-0998">Cell outer membrane</keyword>
<feature type="domain" description="TonB-dependent receptor-like beta-barrel" evidence="11">
    <location>
        <begin position="465"/>
        <end position="996"/>
    </location>
</feature>
<evidence type="ECO:0000256" key="6">
    <source>
        <dbReference type="ARBA" id="ARBA00023136"/>
    </source>
</evidence>
<comment type="subcellular location">
    <subcellularLocation>
        <location evidence="1 8">Cell outer membrane</location>
        <topology evidence="1 8">Multi-pass membrane protein</topology>
    </subcellularLocation>
</comment>
<dbReference type="Gene3D" id="2.40.170.20">
    <property type="entry name" value="TonB-dependent receptor, beta-barrel domain"/>
    <property type="match status" value="1"/>
</dbReference>
<dbReference type="NCBIfam" id="TIGR04056">
    <property type="entry name" value="OMP_RagA_SusC"/>
    <property type="match status" value="1"/>
</dbReference>
<dbReference type="InterPro" id="IPR012910">
    <property type="entry name" value="Plug_dom"/>
</dbReference>
<dbReference type="InterPro" id="IPR008969">
    <property type="entry name" value="CarboxyPept-like_regulatory"/>
</dbReference>
<dbReference type="InterPro" id="IPR023997">
    <property type="entry name" value="TonB-dep_OMP_SusC/RagA_CS"/>
</dbReference>
<dbReference type="Pfam" id="PF13715">
    <property type="entry name" value="CarbopepD_reg_2"/>
    <property type="match status" value="1"/>
</dbReference>
<name>A0ABY7WHD6_9SPHI</name>
<keyword evidence="5 9" id="KW-0798">TonB box</keyword>
<accession>A0ABY7WHD6</accession>
<evidence type="ECO:0000256" key="1">
    <source>
        <dbReference type="ARBA" id="ARBA00004571"/>
    </source>
</evidence>
<dbReference type="SUPFAM" id="SSF56935">
    <property type="entry name" value="Porins"/>
    <property type="match status" value="1"/>
</dbReference>
<gene>
    <name evidence="13" type="ORF">PQ465_01340</name>
</gene>
<dbReference type="Gene3D" id="2.60.40.1120">
    <property type="entry name" value="Carboxypeptidase-like, regulatory domain"/>
    <property type="match status" value="1"/>
</dbReference>
<evidence type="ECO:0000256" key="8">
    <source>
        <dbReference type="PROSITE-ProRule" id="PRU01360"/>
    </source>
</evidence>
<evidence type="ECO:0000313" key="13">
    <source>
        <dbReference type="EMBL" id="WDF69034.1"/>
    </source>
</evidence>
<evidence type="ECO:0000259" key="12">
    <source>
        <dbReference type="Pfam" id="PF07715"/>
    </source>
</evidence>
<dbReference type="Pfam" id="PF00593">
    <property type="entry name" value="TonB_dep_Rec_b-barrel"/>
    <property type="match status" value="1"/>
</dbReference>
<keyword evidence="4 8" id="KW-0812">Transmembrane</keyword>
<dbReference type="SUPFAM" id="SSF49464">
    <property type="entry name" value="Carboxypeptidase regulatory domain-like"/>
    <property type="match status" value="1"/>
</dbReference>
<evidence type="ECO:0000256" key="3">
    <source>
        <dbReference type="ARBA" id="ARBA00022452"/>
    </source>
</evidence>
<comment type="similarity">
    <text evidence="8 9">Belongs to the TonB-dependent receptor family.</text>
</comment>
<evidence type="ECO:0000256" key="9">
    <source>
        <dbReference type="RuleBase" id="RU003357"/>
    </source>
</evidence>
<evidence type="ECO:0000256" key="5">
    <source>
        <dbReference type="ARBA" id="ARBA00023077"/>
    </source>
</evidence>
<dbReference type="InterPro" id="IPR000531">
    <property type="entry name" value="Beta-barrel_TonB"/>
</dbReference>
<keyword evidence="2 8" id="KW-0813">Transport</keyword>
<feature type="domain" description="TonB-dependent receptor plug" evidence="12">
    <location>
        <begin position="138"/>
        <end position="245"/>
    </location>
</feature>
<dbReference type="RefSeq" id="WP_274267762.1">
    <property type="nucleotide sequence ID" value="NZ_CP117880.1"/>
</dbReference>
<keyword evidence="14" id="KW-1185">Reference proteome</keyword>
<dbReference type="Pfam" id="PF07715">
    <property type="entry name" value="Plug"/>
    <property type="match status" value="1"/>
</dbReference>
<keyword evidence="10" id="KW-0732">Signal</keyword>
<evidence type="ECO:0000256" key="10">
    <source>
        <dbReference type="SAM" id="SignalP"/>
    </source>
</evidence>
<keyword evidence="3 8" id="KW-1134">Transmembrane beta strand</keyword>
<dbReference type="InterPro" id="IPR023996">
    <property type="entry name" value="TonB-dep_OMP_SusC/RagA"/>
</dbReference>
<sequence>MWNIDKLKLAKGKLWVLSLAMLATSYGQSYASETTTSIKSSSHVVKQQTVKGRVTDATSGQPIAGATVSVRGTTTATQTDESGAYSIEATQGQILITTFVGYKSLELPVGTANVDFPLTPDGESLDEVVVVGYGTMRKSDVTGSISMVKGQDMIKNQNFSALDNLRGQAAGVNVYSNSSQPGAYANRVVIRGTASINSSSSPLYVVDGVVMENFHLVNPNDIERMEVLKDASSAAIYGARGANGVILVTTKRGSKDGRRTISYQGSASVSSPQRYMDVLNAEEWVQAFMIGLENENRYMPDKYNWSLDRKDWFNDPNYFDANGNPLYDTDWQREATRTVVSQNHQLNIQQGDEKSSVGAFINYTDQQGVVNNTYNKRVNGKLAYDSKVKDWLSTSINLTANHTYGRFTPEDGGGQEARRTMIEMLPWLPVYQPDGQYSFSGSSTVNGRLGFEGMSNPVAILDLQERRRANTQIFGNAALTFHLADGLDLKTQYGADKQRRQYHGYSSVLLHNISRPNGWAQIENEDIFYWQQETYLSYNKQFNKHRINAVAGLSWQGREREFSMNRTEGFTNDFFKWNNMAAGSLPQAPQSAYERWGMNSYFMRAAYTFNDKYSATVTGRYDGSSRFGANNKFGFFPSMGLAWVASNESFLKDVSWLNNLKLRSSVGITGNSEIAPYQSIGRAINNTQLLNGTRVSTSYLGNLRNDDLKWEKTTTIDGGFELGLFQNRLNFDISYYNRRTTDLLLQAPLPNASGFEFVTQNIGAVNNRGFDIMISGSPVRNENFQWTSTINMNYNKNRVVQLANNNADILQNSFVSGPNSVIRVGENLNSFYGYRRNGIFTVEDFENGLITREQIGRPNRSANQEILGKGIPDWSGSFINTFNYKNFDMTVDMQIVYGVETLQQFYHSTYDRFGITNGLSEILTDAYSPSNPNTMQQAIFLTNGGHAGQDTRIDSSWIVDGSFLRFNLIQLGYSFGSSWAERLGISGLRVYASANNPWVITSKDFKGYDPESTSTGDGNKFGQNVTFFSYPRAKTFTFGLNLTL</sequence>
<dbReference type="InterPro" id="IPR039426">
    <property type="entry name" value="TonB-dep_rcpt-like"/>
</dbReference>
<evidence type="ECO:0000256" key="4">
    <source>
        <dbReference type="ARBA" id="ARBA00022692"/>
    </source>
</evidence>
<keyword evidence="13" id="KW-0675">Receptor</keyword>
<feature type="chain" id="PRO_5046408502" evidence="10">
    <location>
        <begin position="32"/>
        <end position="1044"/>
    </location>
</feature>
<evidence type="ECO:0000256" key="2">
    <source>
        <dbReference type="ARBA" id="ARBA00022448"/>
    </source>
</evidence>
<organism evidence="13 14">
    <name type="scientific">Sphingobacterium oryzagri</name>
    <dbReference type="NCBI Taxonomy" id="3025669"/>
    <lineage>
        <taxon>Bacteria</taxon>
        <taxon>Pseudomonadati</taxon>
        <taxon>Bacteroidota</taxon>
        <taxon>Sphingobacteriia</taxon>
        <taxon>Sphingobacteriales</taxon>
        <taxon>Sphingobacteriaceae</taxon>
        <taxon>Sphingobacterium</taxon>
    </lineage>
</organism>
<reference evidence="13 14" key="1">
    <citation type="submission" date="2023-02" db="EMBL/GenBank/DDBJ databases">
        <title>Genome sequence of Sphingobacterium sp. KACC 22765.</title>
        <authorList>
            <person name="Kim S."/>
            <person name="Heo J."/>
            <person name="Kwon S.-W."/>
        </authorList>
    </citation>
    <scope>NUCLEOTIDE SEQUENCE [LARGE SCALE GENOMIC DNA]</scope>
    <source>
        <strain evidence="13 14">KACC 22765</strain>
    </source>
</reference>
<keyword evidence="6 8" id="KW-0472">Membrane</keyword>
<dbReference type="InterPro" id="IPR037066">
    <property type="entry name" value="Plug_dom_sf"/>
</dbReference>
<evidence type="ECO:0000313" key="14">
    <source>
        <dbReference type="Proteomes" id="UP001221558"/>
    </source>
</evidence>
<evidence type="ECO:0000259" key="11">
    <source>
        <dbReference type="Pfam" id="PF00593"/>
    </source>
</evidence>
<dbReference type="Proteomes" id="UP001221558">
    <property type="component" value="Chromosome"/>
</dbReference>
<proteinExistence type="inferred from homology"/>
<dbReference type="PROSITE" id="PS52016">
    <property type="entry name" value="TONB_DEPENDENT_REC_3"/>
    <property type="match status" value="1"/>
</dbReference>
<feature type="signal peptide" evidence="10">
    <location>
        <begin position="1"/>
        <end position="31"/>
    </location>
</feature>
<dbReference type="Gene3D" id="2.170.130.10">
    <property type="entry name" value="TonB-dependent receptor, plug domain"/>
    <property type="match status" value="1"/>
</dbReference>
<dbReference type="EMBL" id="CP117880">
    <property type="protein sequence ID" value="WDF69034.1"/>
    <property type="molecule type" value="Genomic_DNA"/>
</dbReference>